<evidence type="ECO:0000313" key="6">
    <source>
        <dbReference type="Proteomes" id="UP000295252"/>
    </source>
</evidence>
<reference evidence="6" key="1">
    <citation type="journal article" date="2014" name="Science">
        <title>The coffee genome provides insight into the convergent evolution of caffeine biosynthesis.</title>
        <authorList>
            <person name="Denoeud F."/>
            <person name="Carretero-Paulet L."/>
            <person name="Dereeper A."/>
            <person name="Droc G."/>
            <person name="Guyot R."/>
            <person name="Pietrella M."/>
            <person name="Zheng C."/>
            <person name="Alberti A."/>
            <person name="Anthony F."/>
            <person name="Aprea G."/>
            <person name="Aury J.M."/>
            <person name="Bento P."/>
            <person name="Bernard M."/>
            <person name="Bocs S."/>
            <person name="Campa C."/>
            <person name="Cenci A."/>
            <person name="Combes M.C."/>
            <person name="Crouzillat D."/>
            <person name="Da Silva C."/>
            <person name="Daddiego L."/>
            <person name="De Bellis F."/>
            <person name="Dussert S."/>
            <person name="Garsmeur O."/>
            <person name="Gayraud T."/>
            <person name="Guignon V."/>
            <person name="Jahn K."/>
            <person name="Jamilloux V."/>
            <person name="Joet T."/>
            <person name="Labadie K."/>
            <person name="Lan T."/>
            <person name="Leclercq J."/>
            <person name="Lepelley M."/>
            <person name="Leroy T."/>
            <person name="Li L.T."/>
            <person name="Librado P."/>
            <person name="Lopez L."/>
            <person name="Munoz A."/>
            <person name="Noel B."/>
            <person name="Pallavicini A."/>
            <person name="Perrotta G."/>
            <person name="Poncet V."/>
            <person name="Pot D."/>
            <person name="Priyono X."/>
            <person name="Rigoreau M."/>
            <person name="Rouard M."/>
            <person name="Rozas J."/>
            <person name="Tranchant-Dubreuil C."/>
            <person name="VanBuren R."/>
            <person name="Zhang Q."/>
            <person name="Andrade A.C."/>
            <person name="Argout X."/>
            <person name="Bertrand B."/>
            <person name="de Kochko A."/>
            <person name="Graziosi G."/>
            <person name="Henry R.J."/>
            <person name="Jayarama X."/>
            <person name="Ming R."/>
            <person name="Nagai C."/>
            <person name="Rounsley S."/>
            <person name="Sankoff D."/>
            <person name="Giuliano G."/>
            <person name="Albert V.A."/>
            <person name="Wincker P."/>
            <person name="Lashermes P."/>
        </authorList>
    </citation>
    <scope>NUCLEOTIDE SEQUENCE [LARGE SCALE GENOMIC DNA]</scope>
    <source>
        <strain evidence="6">cv. DH200-94</strain>
    </source>
</reference>
<evidence type="ECO:0000256" key="2">
    <source>
        <dbReference type="ARBA" id="ARBA00022840"/>
    </source>
</evidence>
<dbReference type="Pfam" id="PF07724">
    <property type="entry name" value="AAA_2"/>
    <property type="match status" value="1"/>
</dbReference>
<dbReference type="GO" id="GO:0016887">
    <property type="term" value="F:ATP hydrolysis activity"/>
    <property type="evidence" value="ECO:0007669"/>
    <property type="project" value="InterPro"/>
</dbReference>
<dbReference type="Pfam" id="PF10431">
    <property type="entry name" value="ClpB_D2-small"/>
    <property type="match status" value="1"/>
</dbReference>
<keyword evidence="6" id="KW-1185">Reference proteome</keyword>
<evidence type="ECO:0000259" key="4">
    <source>
        <dbReference type="SMART" id="SM01086"/>
    </source>
</evidence>
<name>A0A068ULJ3_COFCA</name>
<accession>A0A068ULJ3</accession>
<dbReference type="InterPro" id="IPR003959">
    <property type="entry name" value="ATPase_AAA_core"/>
</dbReference>
<dbReference type="OMA" id="ICNNEND"/>
<dbReference type="Gramene" id="CDP09410">
    <property type="protein sequence ID" value="CDP09410"/>
    <property type="gene ID" value="GSCOC_T00028759001"/>
</dbReference>
<dbReference type="PANTHER" id="PTHR11638">
    <property type="entry name" value="ATP-DEPENDENT CLP PROTEASE"/>
    <property type="match status" value="1"/>
</dbReference>
<dbReference type="PANTHER" id="PTHR11638:SF86">
    <property type="entry name" value="CHAPERONE PROTEIN CLPB4, MITOCHONDRIAL"/>
    <property type="match status" value="1"/>
</dbReference>
<dbReference type="GO" id="GO:0034605">
    <property type="term" value="P:cellular response to heat"/>
    <property type="evidence" value="ECO:0007669"/>
    <property type="project" value="TreeGrafter"/>
</dbReference>
<dbReference type="Proteomes" id="UP000295252">
    <property type="component" value="Chromosome IV"/>
</dbReference>
<dbReference type="PhylomeDB" id="A0A068ULJ3"/>
<organism evidence="5 6">
    <name type="scientific">Coffea canephora</name>
    <name type="common">Robusta coffee</name>
    <dbReference type="NCBI Taxonomy" id="49390"/>
    <lineage>
        <taxon>Eukaryota</taxon>
        <taxon>Viridiplantae</taxon>
        <taxon>Streptophyta</taxon>
        <taxon>Embryophyta</taxon>
        <taxon>Tracheophyta</taxon>
        <taxon>Spermatophyta</taxon>
        <taxon>Magnoliopsida</taxon>
        <taxon>eudicotyledons</taxon>
        <taxon>Gunneridae</taxon>
        <taxon>Pentapetalae</taxon>
        <taxon>asterids</taxon>
        <taxon>lamiids</taxon>
        <taxon>Gentianales</taxon>
        <taxon>Rubiaceae</taxon>
        <taxon>Ixoroideae</taxon>
        <taxon>Gardenieae complex</taxon>
        <taxon>Bertiereae - Coffeeae clade</taxon>
        <taxon>Coffeeae</taxon>
        <taxon>Coffea</taxon>
    </lineage>
</organism>
<dbReference type="GO" id="GO:0005524">
    <property type="term" value="F:ATP binding"/>
    <property type="evidence" value="ECO:0007669"/>
    <property type="project" value="UniProtKB-KW"/>
</dbReference>
<dbReference type="InterPro" id="IPR028299">
    <property type="entry name" value="ClpA/B_CS2"/>
</dbReference>
<dbReference type="SMART" id="SM01086">
    <property type="entry name" value="ClpB_D2-small"/>
    <property type="match status" value="1"/>
</dbReference>
<dbReference type="SUPFAM" id="SSF52540">
    <property type="entry name" value="P-loop containing nucleoside triphosphate hydrolases"/>
    <property type="match status" value="1"/>
</dbReference>
<feature type="domain" description="Clp ATPase C-terminal" evidence="4">
    <location>
        <begin position="184"/>
        <end position="275"/>
    </location>
</feature>
<dbReference type="Gene3D" id="1.10.8.60">
    <property type="match status" value="1"/>
</dbReference>
<dbReference type="InterPro" id="IPR050130">
    <property type="entry name" value="ClpA_ClpB"/>
</dbReference>
<keyword evidence="2" id="KW-0067">ATP-binding</keyword>
<dbReference type="GO" id="GO:0005737">
    <property type="term" value="C:cytoplasm"/>
    <property type="evidence" value="ECO:0007669"/>
    <property type="project" value="TreeGrafter"/>
</dbReference>
<dbReference type="AlphaFoldDB" id="A0A068ULJ3"/>
<dbReference type="InterPro" id="IPR027417">
    <property type="entry name" value="P-loop_NTPase"/>
</dbReference>
<dbReference type="PRINTS" id="PR00300">
    <property type="entry name" value="CLPPROTEASEA"/>
</dbReference>
<keyword evidence="3" id="KW-0143">Chaperone</keyword>
<dbReference type="CDD" id="cd19499">
    <property type="entry name" value="RecA-like_ClpB_Hsp104-like"/>
    <property type="match status" value="1"/>
</dbReference>
<gene>
    <name evidence="5" type="ORF">GSCOC_T00028759001</name>
</gene>
<dbReference type="InterPro" id="IPR019489">
    <property type="entry name" value="Clp_ATPase_C"/>
</dbReference>
<dbReference type="Gene3D" id="3.40.50.300">
    <property type="entry name" value="P-loop containing nucleotide triphosphate hydrolases"/>
    <property type="match status" value="1"/>
</dbReference>
<protein>
    <recommendedName>
        <fullName evidence="4">Clp ATPase C-terminal domain-containing protein</fullName>
    </recommendedName>
</protein>
<evidence type="ECO:0000256" key="1">
    <source>
        <dbReference type="ARBA" id="ARBA00022741"/>
    </source>
</evidence>
<sequence length="308" mass="34417">MKSTSSGPIGSLDEIHRAILMLELEKISLKDETDHPVSRHRLIKLESALASLLMSLEQELCKRVVGQDMAVKSVADAIRRSRAGLSDPNCPIASFMFLGPTSIGKTELAKALAAYICNNENDVVRIDMSEYMEKYSVSRLIGAPPGYIEAIYQAMKTEVMEMAKQTFQPEFVNRTGEHIIFQPLDSKKISKIVDIQINCVRERLKEKKIYLHYTREGVNLLVTLGFDQNFGARSVKRVIQQFSENEIAMGIMSGEFIEGDSIIVDADVSTKPQDVPSHSRLLIEKMDNNVALGCMVGCGRVKDVFIEK</sequence>
<dbReference type="InParanoid" id="A0A068ULJ3"/>
<evidence type="ECO:0000256" key="3">
    <source>
        <dbReference type="ARBA" id="ARBA00023186"/>
    </source>
</evidence>
<dbReference type="PROSITE" id="PS00871">
    <property type="entry name" value="CLPAB_2"/>
    <property type="match status" value="1"/>
</dbReference>
<proteinExistence type="predicted"/>
<dbReference type="EMBL" id="HG739122">
    <property type="protein sequence ID" value="CDP09410.1"/>
    <property type="molecule type" value="Genomic_DNA"/>
</dbReference>
<evidence type="ECO:0000313" key="5">
    <source>
        <dbReference type="EMBL" id="CDP09410.1"/>
    </source>
</evidence>
<keyword evidence="1" id="KW-0547">Nucleotide-binding</keyword>
<dbReference type="InterPro" id="IPR001270">
    <property type="entry name" value="ClpA/B"/>
</dbReference>
<dbReference type="STRING" id="49390.A0A068ULJ3"/>